<evidence type="ECO:0000256" key="1">
    <source>
        <dbReference type="ARBA" id="ARBA00007787"/>
    </source>
</evidence>
<protein>
    <submittedName>
        <fullName evidence="4">Thioredoxin family protein</fullName>
    </submittedName>
</protein>
<organism evidence="4 5">
    <name type="scientific">Candidatus Altarchaeum hamiconexum</name>
    <dbReference type="NCBI Taxonomy" id="1803513"/>
    <lineage>
        <taxon>Archaea</taxon>
        <taxon>Candidatus Altarchaeota</taxon>
        <taxon>Candidatus Altiarchaeia</taxon>
        <taxon>Candidatus Altarchaeales</taxon>
        <taxon>Candidatus Altarchaeaceae</taxon>
        <taxon>Candidatus Altarchaeum</taxon>
    </lineage>
</organism>
<feature type="domain" description="Thioredoxin-like fold" evidence="2">
    <location>
        <begin position="9"/>
        <end position="85"/>
    </location>
</feature>
<dbReference type="InterPro" id="IPR036249">
    <property type="entry name" value="Thioredoxin-like_sf"/>
</dbReference>
<dbReference type="SUPFAM" id="SSF52833">
    <property type="entry name" value="Thioredoxin-like"/>
    <property type="match status" value="1"/>
</dbReference>
<dbReference type="Proteomes" id="UP000768163">
    <property type="component" value="Unassembled WGS sequence"/>
</dbReference>
<dbReference type="Gene3D" id="3.40.30.10">
    <property type="entry name" value="Glutaredoxin"/>
    <property type="match status" value="1"/>
</dbReference>
<gene>
    <name evidence="4" type="ORF">GW779_00685</name>
    <name evidence="3" type="ORF">GW910_01740</name>
</gene>
<comment type="similarity">
    <text evidence="1">Belongs to the glutaredoxin family.</text>
</comment>
<evidence type="ECO:0000313" key="4">
    <source>
        <dbReference type="EMBL" id="NCS90930.1"/>
    </source>
</evidence>
<sequence>MARIALYTATTCVKCPAAKKILAEVVHELNLKEGADYEIKNIDEGDNLIEALQKQVAATPSLLIDDELIYNGEVPNKDELLEMLKEKFK</sequence>
<dbReference type="InterPro" id="IPR012336">
    <property type="entry name" value="Thioredoxin-like_fold"/>
</dbReference>
<dbReference type="Proteomes" id="UP000738826">
    <property type="component" value="Unassembled WGS sequence"/>
</dbReference>
<dbReference type="EMBL" id="JAACVF010000042">
    <property type="protein sequence ID" value="NCN64785.1"/>
    <property type="molecule type" value="Genomic_DNA"/>
</dbReference>
<dbReference type="EMBL" id="JAACQH010000011">
    <property type="protein sequence ID" value="NCS90930.1"/>
    <property type="molecule type" value="Genomic_DNA"/>
</dbReference>
<name>A0A8J7Z2N6_9ARCH</name>
<comment type="caution">
    <text evidence="4">The sequence shown here is derived from an EMBL/GenBank/DDBJ whole genome shotgun (WGS) entry which is preliminary data.</text>
</comment>
<evidence type="ECO:0000313" key="5">
    <source>
        <dbReference type="Proteomes" id="UP000738826"/>
    </source>
</evidence>
<dbReference type="Pfam" id="PF13192">
    <property type="entry name" value="Thioredoxin_3"/>
    <property type="match status" value="1"/>
</dbReference>
<evidence type="ECO:0000259" key="2">
    <source>
        <dbReference type="Pfam" id="PF13192"/>
    </source>
</evidence>
<accession>A0A8J7Z2N6</accession>
<evidence type="ECO:0000313" key="3">
    <source>
        <dbReference type="EMBL" id="NCN64785.1"/>
    </source>
</evidence>
<reference evidence="4" key="1">
    <citation type="submission" date="2019-11" db="EMBL/GenBank/DDBJ databases">
        <title>Lipid analysis of CO2-rich subsurface aquifers suggests an autotrophy-based deep biosphere with lysolipids enriched in CPR bacteria.</title>
        <authorList>
            <person name="Probst A.J."/>
            <person name="Elling F.J."/>
            <person name="Castelle C.J."/>
            <person name="Zhu Q."/>
            <person name="Elvert M."/>
            <person name="Birarda G."/>
            <person name="Holman H.-Y."/>
            <person name="Lane K.R."/>
            <person name="Ladd B."/>
            <person name="Ryan M.C."/>
            <person name="Woyke T."/>
            <person name="Hinrichs K.-U."/>
            <person name="Banfield J.F."/>
        </authorList>
    </citation>
    <scope>NUCLEOTIDE SEQUENCE</scope>
    <source>
        <strain evidence="3">CG_2015-01_33_1645</strain>
        <strain evidence="4">CG_2015-04_33_537</strain>
    </source>
</reference>
<proteinExistence type="inferred from homology"/>
<dbReference type="AlphaFoldDB" id="A0A8J7Z2N6"/>
<dbReference type="PROSITE" id="PS51354">
    <property type="entry name" value="GLUTAREDOXIN_2"/>
    <property type="match status" value="1"/>
</dbReference>